<accession>A0A841KSD7</accession>
<dbReference type="AlphaFoldDB" id="A0A841KSD7"/>
<protein>
    <submittedName>
        <fullName evidence="2">F0F1-type ATP synthase assembly protein I</fullName>
    </submittedName>
</protein>
<keyword evidence="3" id="KW-1185">Reference proteome</keyword>
<evidence type="ECO:0000313" key="3">
    <source>
        <dbReference type="Proteomes" id="UP000579281"/>
    </source>
</evidence>
<reference evidence="2 3" key="1">
    <citation type="submission" date="2020-08" db="EMBL/GenBank/DDBJ databases">
        <title>Genomic Encyclopedia of Type Strains, Phase IV (KMG-IV): sequencing the most valuable type-strain genomes for metagenomic binning, comparative biology and taxonomic classification.</title>
        <authorList>
            <person name="Goeker M."/>
        </authorList>
    </citation>
    <scope>NUCLEOTIDE SEQUENCE [LARGE SCALE GENOMIC DNA]</scope>
    <source>
        <strain evidence="2 3">DSM 103526</strain>
    </source>
</reference>
<feature type="transmembrane region" description="Helical" evidence="1">
    <location>
        <begin position="12"/>
        <end position="33"/>
    </location>
</feature>
<dbReference type="Proteomes" id="UP000579281">
    <property type="component" value="Unassembled WGS sequence"/>
</dbReference>
<keyword evidence="1" id="KW-0472">Membrane</keyword>
<evidence type="ECO:0000313" key="2">
    <source>
        <dbReference type="EMBL" id="MBB6216337.1"/>
    </source>
</evidence>
<sequence length="73" mass="8296">MDNRDMKFLKNLSLLTYIGLAMIIPIMAGFLLGNIIDRKIQSGNAFMIIFTMIGIAASFFNVYKIIMKSMDKK</sequence>
<dbReference type="Pfam" id="PF09527">
    <property type="entry name" value="ATPase_gene1"/>
    <property type="match status" value="1"/>
</dbReference>
<dbReference type="InterPro" id="IPR032820">
    <property type="entry name" value="ATPase_put"/>
</dbReference>
<proteinExistence type="predicted"/>
<dbReference type="RefSeq" id="WP_184310877.1">
    <property type="nucleotide sequence ID" value="NZ_JACHEN010000014.1"/>
</dbReference>
<comment type="caution">
    <text evidence="2">The sequence shown here is derived from an EMBL/GenBank/DDBJ whole genome shotgun (WGS) entry which is preliminary data.</text>
</comment>
<organism evidence="2 3">
    <name type="scientific">Anaerosolibacter carboniphilus</name>
    <dbReference type="NCBI Taxonomy" id="1417629"/>
    <lineage>
        <taxon>Bacteria</taxon>
        <taxon>Bacillati</taxon>
        <taxon>Bacillota</taxon>
        <taxon>Clostridia</taxon>
        <taxon>Peptostreptococcales</taxon>
        <taxon>Thermotaleaceae</taxon>
        <taxon>Anaerosolibacter</taxon>
    </lineage>
</organism>
<feature type="transmembrane region" description="Helical" evidence="1">
    <location>
        <begin position="45"/>
        <end position="63"/>
    </location>
</feature>
<keyword evidence="1" id="KW-0812">Transmembrane</keyword>
<name>A0A841KSD7_9FIRM</name>
<gene>
    <name evidence="2" type="ORF">HNQ80_002437</name>
</gene>
<keyword evidence="1" id="KW-1133">Transmembrane helix</keyword>
<evidence type="ECO:0000256" key="1">
    <source>
        <dbReference type="SAM" id="Phobius"/>
    </source>
</evidence>
<dbReference type="EMBL" id="JACHEN010000014">
    <property type="protein sequence ID" value="MBB6216337.1"/>
    <property type="molecule type" value="Genomic_DNA"/>
</dbReference>